<evidence type="ECO:0000313" key="5">
    <source>
        <dbReference type="EMBL" id="CAH9082002.1"/>
    </source>
</evidence>
<proteinExistence type="inferred from homology"/>
<evidence type="ECO:0000259" key="4">
    <source>
        <dbReference type="SMART" id="SM00043"/>
    </source>
</evidence>
<accession>A0A9P1E6G4</accession>
<comment type="similarity">
    <text evidence="3">Belongs to the cystatin family. Phytocystatin subfamily.</text>
</comment>
<dbReference type="PANTHER" id="PTHR11413">
    <property type="entry name" value="CYSTATIN FAMILY MEMBER"/>
    <property type="match status" value="1"/>
</dbReference>
<evidence type="ECO:0000256" key="1">
    <source>
        <dbReference type="ARBA" id="ARBA00022690"/>
    </source>
</evidence>
<name>A0A9P1E6G4_CUSEU</name>
<dbReference type="InterPro" id="IPR018073">
    <property type="entry name" value="Prot_inh_cystat_CS"/>
</dbReference>
<organism evidence="5 6">
    <name type="scientific">Cuscuta europaea</name>
    <name type="common">European dodder</name>
    <dbReference type="NCBI Taxonomy" id="41803"/>
    <lineage>
        <taxon>Eukaryota</taxon>
        <taxon>Viridiplantae</taxon>
        <taxon>Streptophyta</taxon>
        <taxon>Embryophyta</taxon>
        <taxon>Tracheophyta</taxon>
        <taxon>Spermatophyta</taxon>
        <taxon>Magnoliopsida</taxon>
        <taxon>eudicotyledons</taxon>
        <taxon>Gunneridae</taxon>
        <taxon>Pentapetalae</taxon>
        <taxon>asterids</taxon>
        <taxon>lamiids</taxon>
        <taxon>Solanales</taxon>
        <taxon>Convolvulaceae</taxon>
        <taxon>Cuscuteae</taxon>
        <taxon>Cuscuta</taxon>
        <taxon>Cuscuta subgen. Cuscuta</taxon>
    </lineage>
</organism>
<protein>
    <recommendedName>
        <fullName evidence="3">Cysteine proteinase inhibitor</fullName>
    </recommendedName>
</protein>
<feature type="domain" description="Cystatin" evidence="4">
    <location>
        <begin position="2"/>
        <end position="93"/>
    </location>
</feature>
<evidence type="ECO:0000313" key="6">
    <source>
        <dbReference type="Proteomes" id="UP001152484"/>
    </source>
</evidence>
<keyword evidence="6" id="KW-1185">Reference proteome</keyword>
<dbReference type="OrthoDB" id="1908104at2759"/>
<dbReference type="CDD" id="cd00042">
    <property type="entry name" value="CY"/>
    <property type="match status" value="1"/>
</dbReference>
<sequence>MATVGGISGEKDQNSLDFEDHAKFAVSEQNKKENSNLKFEKVVSVKQQVVAGTIHHIMLEATDKGTNHKKVYEAKVWEKPWMDFKKLQDFKAIGEA</sequence>
<gene>
    <name evidence="5" type="ORF">CEURO_LOCUS8085</name>
</gene>
<keyword evidence="1 3" id="KW-0646">Protease inhibitor</keyword>
<dbReference type="SUPFAM" id="SSF54403">
    <property type="entry name" value="Cystatin/monellin"/>
    <property type="match status" value="1"/>
</dbReference>
<dbReference type="SMART" id="SM00043">
    <property type="entry name" value="CY"/>
    <property type="match status" value="1"/>
</dbReference>
<feature type="non-terminal residue" evidence="5">
    <location>
        <position position="96"/>
    </location>
</feature>
<dbReference type="PANTHER" id="PTHR11413:SF116">
    <property type="entry name" value="MULTICYSTATIN"/>
    <property type="match status" value="1"/>
</dbReference>
<comment type="caution">
    <text evidence="5">The sequence shown here is derived from an EMBL/GenBank/DDBJ whole genome shotgun (WGS) entry which is preliminary data.</text>
</comment>
<dbReference type="Pfam" id="PF16845">
    <property type="entry name" value="SQAPI"/>
    <property type="match status" value="1"/>
</dbReference>
<dbReference type="InterPro" id="IPR000010">
    <property type="entry name" value="Cystatin_dom"/>
</dbReference>
<dbReference type="InterPro" id="IPR046350">
    <property type="entry name" value="Cystatin_sf"/>
</dbReference>
<dbReference type="Proteomes" id="UP001152484">
    <property type="component" value="Unassembled WGS sequence"/>
</dbReference>
<dbReference type="Gene3D" id="3.10.450.10">
    <property type="match status" value="1"/>
</dbReference>
<evidence type="ECO:0000256" key="2">
    <source>
        <dbReference type="ARBA" id="ARBA00022704"/>
    </source>
</evidence>
<dbReference type="GO" id="GO:0004869">
    <property type="term" value="F:cysteine-type endopeptidase inhibitor activity"/>
    <property type="evidence" value="ECO:0007669"/>
    <property type="project" value="UniProtKB-KW"/>
</dbReference>
<reference evidence="5" key="1">
    <citation type="submission" date="2022-07" db="EMBL/GenBank/DDBJ databases">
        <authorList>
            <person name="Macas J."/>
            <person name="Novak P."/>
            <person name="Neumann P."/>
        </authorList>
    </citation>
    <scope>NUCLEOTIDE SEQUENCE</scope>
</reference>
<dbReference type="PROSITE" id="PS00287">
    <property type="entry name" value="CYSTATIN"/>
    <property type="match status" value="1"/>
</dbReference>
<evidence type="ECO:0000256" key="3">
    <source>
        <dbReference type="RuleBase" id="RU362130"/>
    </source>
</evidence>
<dbReference type="EMBL" id="CAMAPE010000015">
    <property type="protein sequence ID" value="CAH9082002.1"/>
    <property type="molecule type" value="Genomic_DNA"/>
</dbReference>
<dbReference type="AlphaFoldDB" id="A0A9P1E6G4"/>
<keyword evidence="2 3" id="KW-0789">Thiol protease inhibitor</keyword>
<dbReference type="InterPro" id="IPR027214">
    <property type="entry name" value="Cystatin"/>
</dbReference>